<dbReference type="InterPro" id="IPR019757">
    <property type="entry name" value="Pept_S26A_signal_pept_1_Lys-AS"/>
</dbReference>
<evidence type="ECO:0000313" key="9">
    <source>
        <dbReference type="Proteomes" id="UP000178406"/>
    </source>
</evidence>
<protein>
    <recommendedName>
        <fullName evidence="3 6">Signal peptidase I</fullName>
        <ecNumber evidence="3 6">3.4.21.89</ecNumber>
    </recommendedName>
</protein>
<dbReference type="PANTHER" id="PTHR43390">
    <property type="entry name" value="SIGNAL PEPTIDASE I"/>
    <property type="match status" value="1"/>
</dbReference>
<dbReference type="CDD" id="cd06530">
    <property type="entry name" value="S26_SPase_I"/>
    <property type="match status" value="1"/>
</dbReference>
<dbReference type="GO" id="GO:0006465">
    <property type="term" value="P:signal peptide processing"/>
    <property type="evidence" value="ECO:0007669"/>
    <property type="project" value="InterPro"/>
</dbReference>
<evidence type="ECO:0000313" key="8">
    <source>
        <dbReference type="EMBL" id="OGF74772.1"/>
    </source>
</evidence>
<proteinExistence type="inferred from homology"/>
<dbReference type="PROSITE" id="PS00760">
    <property type="entry name" value="SPASE_I_2"/>
    <property type="match status" value="1"/>
</dbReference>
<accession>A0A1F5WGD3</accession>
<dbReference type="InterPro" id="IPR036286">
    <property type="entry name" value="LexA/Signal_pep-like_sf"/>
</dbReference>
<dbReference type="SUPFAM" id="SSF51306">
    <property type="entry name" value="LexA/Signal peptidase"/>
    <property type="match status" value="1"/>
</dbReference>
<dbReference type="Proteomes" id="UP000178406">
    <property type="component" value="Unassembled WGS sequence"/>
</dbReference>
<dbReference type="Gene3D" id="2.10.109.10">
    <property type="entry name" value="Umud Fragment, subunit A"/>
    <property type="match status" value="1"/>
</dbReference>
<dbReference type="EMBL" id="MFHQ01000006">
    <property type="protein sequence ID" value="OGF74772.1"/>
    <property type="molecule type" value="Genomic_DNA"/>
</dbReference>
<dbReference type="PROSITE" id="PS00761">
    <property type="entry name" value="SPASE_I_3"/>
    <property type="match status" value="1"/>
</dbReference>
<organism evidence="8 9">
    <name type="scientific">Candidatus Giovannonibacteria bacterium RIFCSPHIGHO2_02_FULL_46_20</name>
    <dbReference type="NCBI Taxonomy" id="1798338"/>
    <lineage>
        <taxon>Bacteria</taxon>
        <taxon>Candidatus Giovannoniibacteriota</taxon>
    </lineage>
</organism>
<dbReference type="STRING" id="1798338.A3J56_01565"/>
<dbReference type="InterPro" id="IPR019533">
    <property type="entry name" value="Peptidase_S26"/>
</dbReference>
<comment type="catalytic activity">
    <reaction evidence="1 6">
        <text>Cleavage of hydrophobic, N-terminal signal or leader sequences from secreted and periplasmic proteins.</text>
        <dbReference type="EC" id="3.4.21.89"/>
    </reaction>
</comment>
<reference evidence="8 9" key="1">
    <citation type="journal article" date="2016" name="Nat. Commun.">
        <title>Thousands of microbial genomes shed light on interconnected biogeochemical processes in an aquifer system.</title>
        <authorList>
            <person name="Anantharaman K."/>
            <person name="Brown C.T."/>
            <person name="Hug L.A."/>
            <person name="Sharon I."/>
            <person name="Castelle C.J."/>
            <person name="Probst A.J."/>
            <person name="Thomas B.C."/>
            <person name="Singh A."/>
            <person name="Wilkins M.J."/>
            <person name="Karaoz U."/>
            <person name="Brodie E.L."/>
            <person name="Williams K.H."/>
            <person name="Hubbard S.S."/>
            <person name="Banfield J.F."/>
        </authorList>
    </citation>
    <scope>NUCLEOTIDE SEQUENCE [LARGE SCALE GENOMIC DNA]</scope>
</reference>
<comment type="subcellular location">
    <subcellularLocation>
        <location evidence="6">Membrane</location>
        <topology evidence="6">Single-pass type II membrane protein</topology>
    </subcellularLocation>
</comment>
<dbReference type="PRINTS" id="PR00727">
    <property type="entry name" value="LEADERPTASE"/>
</dbReference>
<evidence type="ECO:0000256" key="1">
    <source>
        <dbReference type="ARBA" id="ARBA00000677"/>
    </source>
</evidence>
<dbReference type="NCBIfam" id="TIGR02227">
    <property type="entry name" value="sigpep_I_bact"/>
    <property type="match status" value="1"/>
</dbReference>
<name>A0A1F5WGD3_9BACT</name>
<dbReference type="GO" id="GO:0004252">
    <property type="term" value="F:serine-type endopeptidase activity"/>
    <property type="evidence" value="ECO:0007669"/>
    <property type="project" value="InterPro"/>
</dbReference>
<dbReference type="InterPro" id="IPR019758">
    <property type="entry name" value="Pept_S26A_signal_pept_1_CS"/>
</dbReference>
<evidence type="ECO:0000256" key="4">
    <source>
        <dbReference type="ARBA" id="ARBA00022801"/>
    </source>
</evidence>
<dbReference type="PANTHER" id="PTHR43390:SF1">
    <property type="entry name" value="CHLOROPLAST PROCESSING PEPTIDASE"/>
    <property type="match status" value="1"/>
</dbReference>
<dbReference type="InterPro" id="IPR000223">
    <property type="entry name" value="Pept_S26A_signal_pept_1"/>
</dbReference>
<dbReference type="GO" id="GO:0009003">
    <property type="term" value="F:signal peptidase activity"/>
    <property type="evidence" value="ECO:0007669"/>
    <property type="project" value="UniProtKB-EC"/>
</dbReference>
<evidence type="ECO:0000256" key="3">
    <source>
        <dbReference type="ARBA" id="ARBA00013208"/>
    </source>
</evidence>
<dbReference type="Pfam" id="PF10502">
    <property type="entry name" value="Peptidase_S26"/>
    <property type="match status" value="1"/>
</dbReference>
<sequence length="171" mass="19396">MREYIKTILIAIAIVIPVRMFIAQPFIVEGASMEQNFHGGDYLIIDELSYQFRNPARGDVIVFRYPLNPRNFFIKRIIGLPGEEVQILDGSIFITGIPGALQEPYLPRDLSTWPNLKLRLGQDQYFVLGDNRGHSSDSRTWGVLPKDNITGRALVRLWPITNIGFIANAPQ</sequence>
<dbReference type="GO" id="GO:0016020">
    <property type="term" value="C:membrane"/>
    <property type="evidence" value="ECO:0007669"/>
    <property type="project" value="UniProtKB-SubCell"/>
</dbReference>
<dbReference type="EC" id="3.4.21.89" evidence="3 6"/>
<feature type="domain" description="Peptidase S26" evidence="7">
    <location>
        <begin position="2"/>
        <end position="158"/>
    </location>
</feature>
<evidence type="ECO:0000256" key="5">
    <source>
        <dbReference type="PIRSR" id="PIRSR600223-1"/>
    </source>
</evidence>
<keyword evidence="6" id="KW-0645">Protease</keyword>
<evidence type="ECO:0000259" key="7">
    <source>
        <dbReference type="Pfam" id="PF10502"/>
    </source>
</evidence>
<keyword evidence="4 6" id="KW-0378">Hydrolase</keyword>
<gene>
    <name evidence="8" type="ORF">A3J56_01565</name>
</gene>
<evidence type="ECO:0000256" key="2">
    <source>
        <dbReference type="ARBA" id="ARBA00009370"/>
    </source>
</evidence>
<comment type="similarity">
    <text evidence="2 6">Belongs to the peptidase S26 family.</text>
</comment>
<feature type="active site" evidence="5">
    <location>
        <position position="75"/>
    </location>
</feature>
<feature type="active site" evidence="5">
    <location>
        <position position="32"/>
    </location>
</feature>
<dbReference type="AlphaFoldDB" id="A0A1F5WGD3"/>
<comment type="caution">
    <text evidence="8">The sequence shown here is derived from an EMBL/GenBank/DDBJ whole genome shotgun (WGS) entry which is preliminary data.</text>
</comment>
<evidence type="ECO:0000256" key="6">
    <source>
        <dbReference type="RuleBase" id="RU362042"/>
    </source>
</evidence>